<evidence type="ECO:0000259" key="11">
    <source>
        <dbReference type="Pfam" id="PF00593"/>
    </source>
</evidence>
<dbReference type="InterPro" id="IPR039426">
    <property type="entry name" value="TonB-dep_rcpt-like"/>
</dbReference>
<feature type="signal peptide" evidence="10">
    <location>
        <begin position="1"/>
        <end position="36"/>
    </location>
</feature>
<evidence type="ECO:0000256" key="10">
    <source>
        <dbReference type="SAM" id="SignalP"/>
    </source>
</evidence>
<reference evidence="13 14" key="1">
    <citation type="journal article" date="2013" name="Genome Announc.">
        <title>Draft Genome Sequence of Arcticibacter svalbardensis Strain MN12-7T, a Member of the Family Sphingobacteriaceae Isolated from an Arctic Soil Sample.</title>
        <authorList>
            <person name="Shivaji S."/>
            <person name="Ara S."/>
            <person name="Prasad S."/>
            <person name="Manasa B.P."/>
            <person name="Begum Z."/>
            <person name="Singh A."/>
            <person name="Kumar Pinnaka A."/>
        </authorList>
    </citation>
    <scope>NUCLEOTIDE SEQUENCE [LARGE SCALE GENOMIC DNA]</scope>
    <source>
        <strain evidence="13 14">MN12-7</strain>
    </source>
</reference>
<organism evidence="13 14">
    <name type="scientific">Arcticibacter svalbardensis MN12-7</name>
    <dbReference type="NCBI Taxonomy" id="1150600"/>
    <lineage>
        <taxon>Bacteria</taxon>
        <taxon>Pseudomonadati</taxon>
        <taxon>Bacteroidota</taxon>
        <taxon>Sphingobacteriia</taxon>
        <taxon>Sphingobacteriales</taxon>
        <taxon>Sphingobacteriaceae</taxon>
        <taxon>Arcticibacter</taxon>
    </lineage>
</organism>
<comment type="similarity">
    <text evidence="8 9">Belongs to the TonB-dependent receptor family.</text>
</comment>
<dbReference type="InterPro" id="IPR008969">
    <property type="entry name" value="CarboxyPept-like_regulatory"/>
</dbReference>
<keyword evidence="14" id="KW-1185">Reference proteome</keyword>
<evidence type="ECO:0000313" key="13">
    <source>
        <dbReference type="EMBL" id="EOR95239.1"/>
    </source>
</evidence>
<feature type="domain" description="TonB-dependent receptor-like beta-barrel" evidence="11">
    <location>
        <begin position="391"/>
        <end position="960"/>
    </location>
</feature>
<dbReference type="Gene3D" id="2.170.130.10">
    <property type="entry name" value="TonB-dependent receptor, plug domain"/>
    <property type="match status" value="1"/>
</dbReference>
<keyword evidence="13" id="KW-0675">Receptor</keyword>
<dbReference type="SUPFAM" id="SSF49464">
    <property type="entry name" value="Carboxypeptidase regulatory domain-like"/>
    <property type="match status" value="1"/>
</dbReference>
<dbReference type="Gene3D" id="2.40.170.20">
    <property type="entry name" value="TonB-dependent receptor, beta-barrel domain"/>
    <property type="match status" value="1"/>
</dbReference>
<dbReference type="InterPro" id="IPR037066">
    <property type="entry name" value="Plug_dom_sf"/>
</dbReference>
<dbReference type="InterPro" id="IPR012910">
    <property type="entry name" value="Plug_dom"/>
</dbReference>
<dbReference type="InterPro" id="IPR036942">
    <property type="entry name" value="Beta-barrel_TonB_sf"/>
</dbReference>
<evidence type="ECO:0000256" key="6">
    <source>
        <dbReference type="ARBA" id="ARBA00023136"/>
    </source>
</evidence>
<keyword evidence="3 8" id="KW-1134">Transmembrane beta strand</keyword>
<dbReference type="EMBL" id="AQPN01000063">
    <property type="protein sequence ID" value="EOR95239.1"/>
    <property type="molecule type" value="Genomic_DNA"/>
</dbReference>
<evidence type="ECO:0000256" key="5">
    <source>
        <dbReference type="ARBA" id="ARBA00023077"/>
    </source>
</evidence>
<dbReference type="PATRIC" id="fig|1150600.3.peg.1701"/>
<dbReference type="STRING" id="1150600.ADIARSV_1727"/>
<gene>
    <name evidence="13" type="ORF">ADIARSV_1727</name>
</gene>
<dbReference type="Pfam" id="PF00593">
    <property type="entry name" value="TonB_dep_Rec_b-barrel"/>
    <property type="match status" value="1"/>
</dbReference>
<protein>
    <submittedName>
        <fullName evidence="13">TonB-dependent receptor</fullName>
    </submittedName>
</protein>
<dbReference type="SUPFAM" id="SSF56935">
    <property type="entry name" value="Porins"/>
    <property type="match status" value="1"/>
</dbReference>
<evidence type="ECO:0000256" key="4">
    <source>
        <dbReference type="ARBA" id="ARBA00022692"/>
    </source>
</evidence>
<dbReference type="NCBIfam" id="TIGR04057">
    <property type="entry name" value="SusC_RagA_signa"/>
    <property type="match status" value="1"/>
</dbReference>
<sequence length="993" mass="109539">MKKIYKRNVWHYVSLTNCLKHCLIITLFLFVAHAQAQGVIIKGTVRDEQGVTLPGASVLLSGTDKGTVTNTNGVFSINVPGDAAILVFTYLGFDEQRIKVGLDRNLNVTLKSSANALNEVVVVGYGTQKKSDVTGAITSLDTKDLETMPQTNVQQALQGKIAGLSAQTIGASAEGGNLNLQVRGVNSIGASNNPLVVVDGVIFSNSLSEINPEDIASLQVLKDASSSAIYGARAANGVILITTKKGKTGIAKISYNDYFGTDKAVNIPDMMSGERFYQLKAQRFGAGSITNTEQNSIDNGISTNWIDLALRDGFRQQHNLGVSGGSDDTHYYFSGTMNKNAGISKNDNFDRYSLRLNVDSKIGKIFTIGTNTQFGLYDRGGTPANFTQAFVMNPLTIPYNADGSINLTPWPDDAFWYNPLQGLNVLNNDLTRSVFSNNYINVDIPFVKGLSYRLNTGYNYTNQGTETYYGQNTRTGLQNKGQADISNNNTVDWLVENLLNYNRTFGKHSIGFTGLYSVQQRKYTSHGTTGVGFTSDIQTFYQNATASLITAKDDFSQTNNISQMGRLNYSYDGKYLLTATVRRDGFSGFGSNRKFGTFPSLGLGWNISKEEFLNQYNWIDNLKLRLSFGKNGNQAIDPYATLPQLSTQNYLNNDGSPAIGYYTNKLGDPSLGWETTVSWNFGLDYSFIKGRIYGSVDYYSSKTSDLLLARAISPVNGVKNITQNIGETKNHGLDFLISSMNVRKGDFSWSTDLNFSLYRNKIVNVGLTNENGNYIDDIGNRWFIGQPINVTYAYVFDGIYQANDDIANSVQPTAKPGDVKVKDVNGDGQITADDKAVIGNSVPDYSAGLTNTFNYKNFSLSFFIRNVQGITKTNTLLNTYFDGRNGALDRQFWTPENPINTYPENRDDANPFGVGIFEKKQSDASFIRLQDVSLSYTLPTKLISKWKVDRLQIFVNAKNLATRTNWVGLDPEFSNQTAQPQVKSFVIGLRTQF</sequence>
<evidence type="ECO:0000256" key="1">
    <source>
        <dbReference type="ARBA" id="ARBA00004571"/>
    </source>
</evidence>
<dbReference type="Pfam" id="PF07715">
    <property type="entry name" value="Plug"/>
    <property type="match status" value="1"/>
</dbReference>
<keyword evidence="10" id="KW-0732">Signal</keyword>
<keyword evidence="6 8" id="KW-0472">Membrane</keyword>
<dbReference type="Pfam" id="PF13715">
    <property type="entry name" value="CarbopepD_reg_2"/>
    <property type="match status" value="1"/>
</dbReference>
<dbReference type="AlphaFoldDB" id="R9H217"/>
<dbReference type="RefSeq" id="WP_016194963.1">
    <property type="nucleotide sequence ID" value="NZ_AQPN01000063.1"/>
</dbReference>
<dbReference type="OrthoDB" id="9768177at2"/>
<accession>R9H217</accession>
<keyword evidence="4 8" id="KW-0812">Transmembrane</keyword>
<dbReference type="InterPro" id="IPR023997">
    <property type="entry name" value="TonB-dep_OMP_SusC/RagA_CS"/>
</dbReference>
<feature type="domain" description="TonB-dependent receptor plug" evidence="12">
    <location>
        <begin position="130"/>
        <end position="238"/>
    </location>
</feature>
<evidence type="ECO:0000256" key="2">
    <source>
        <dbReference type="ARBA" id="ARBA00022448"/>
    </source>
</evidence>
<comment type="subcellular location">
    <subcellularLocation>
        <location evidence="1 8">Cell outer membrane</location>
        <topology evidence="1 8">Multi-pass membrane protein</topology>
    </subcellularLocation>
</comment>
<evidence type="ECO:0000259" key="12">
    <source>
        <dbReference type="Pfam" id="PF07715"/>
    </source>
</evidence>
<dbReference type="GO" id="GO:0009279">
    <property type="term" value="C:cell outer membrane"/>
    <property type="evidence" value="ECO:0007669"/>
    <property type="project" value="UniProtKB-SubCell"/>
</dbReference>
<evidence type="ECO:0000256" key="8">
    <source>
        <dbReference type="PROSITE-ProRule" id="PRU01360"/>
    </source>
</evidence>
<keyword evidence="2 8" id="KW-0813">Transport</keyword>
<proteinExistence type="inferred from homology"/>
<dbReference type="InterPro" id="IPR000531">
    <property type="entry name" value="Beta-barrel_TonB"/>
</dbReference>
<comment type="caution">
    <text evidence="13">The sequence shown here is derived from an EMBL/GenBank/DDBJ whole genome shotgun (WGS) entry which is preliminary data.</text>
</comment>
<dbReference type="Proteomes" id="UP000014174">
    <property type="component" value="Unassembled WGS sequence"/>
</dbReference>
<feature type="chain" id="PRO_5004472632" evidence="10">
    <location>
        <begin position="37"/>
        <end position="993"/>
    </location>
</feature>
<name>R9H217_9SPHI</name>
<dbReference type="PROSITE" id="PS52016">
    <property type="entry name" value="TONB_DEPENDENT_REC_3"/>
    <property type="match status" value="1"/>
</dbReference>
<evidence type="ECO:0000256" key="9">
    <source>
        <dbReference type="RuleBase" id="RU003357"/>
    </source>
</evidence>
<dbReference type="eggNOG" id="COG4206">
    <property type="taxonomic scope" value="Bacteria"/>
</dbReference>
<dbReference type="NCBIfam" id="TIGR04056">
    <property type="entry name" value="OMP_RagA_SusC"/>
    <property type="match status" value="1"/>
</dbReference>
<evidence type="ECO:0000256" key="3">
    <source>
        <dbReference type="ARBA" id="ARBA00022452"/>
    </source>
</evidence>
<evidence type="ECO:0000256" key="7">
    <source>
        <dbReference type="ARBA" id="ARBA00023237"/>
    </source>
</evidence>
<keyword evidence="7 8" id="KW-0998">Cell outer membrane</keyword>
<dbReference type="Gene3D" id="2.60.40.1120">
    <property type="entry name" value="Carboxypeptidase-like, regulatory domain"/>
    <property type="match status" value="1"/>
</dbReference>
<dbReference type="FunFam" id="2.170.130.10:FF:000003">
    <property type="entry name" value="SusC/RagA family TonB-linked outer membrane protein"/>
    <property type="match status" value="1"/>
</dbReference>
<dbReference type="InterPro" id="IPR023996">
    <property type="entry name" value="TonB-dep_OMP_SusC/RagA"/>
</dbReference>
<evidence type="ECO:0000313" key="14">
    <source>
        <dbReference type="Proteomes" id="UP000014174"/>
    </source>
</evidence>
<keyword evidence="5 9" id="KW-0798">TonB box</keyword>